<dbReference type="AlphaFoldDB" id="A0A4Y2HNP9"/>
<keyword evidence="2" id="KW-1185">Reference proteome</keyword>
<organism evidence="1 2">
    <name type="scientific">Araneus ventricosus</name>
    <name type="common">Orbweaver spider</name>
    <name type="synonym">Epeira ventricosa</name>
    <dbReference type="NCBI Taxonomy" id="182803"/>
    <lineage>
        <taxon>Eukaryota</taxon>
        <taxon>Metazoa</taxon>
        <taxon>Ecdysozoa</taxon>
        <taxon>Arthropoda</taxon>
        <taxon>Chelicerata</taxon>
        <taxon>Arachnida</taxon>
        <taxon>Araneae</taxon>
        <taxon>Araneomorphae</taxon>
        <taxon>Entelegynae</taxon>
        <taxon>Araneoidea</taxon>
        <taxon>Araneidae</taxon>
        <taxon>Araneus</taxon>
    </lineage>
</organism>
<proteinExistence type="predicted"/>
<gene>
    <name evidence="1" type="ORF">AVEN_255436_1</name>
</gene>
<dbReference type="EMBL" id="BGPR01002056">
    <property type="protein sequence ID" value="GBM66997.1"/>
    <property type="molecule type" value="Genomic_DNA"/>
</dbReference>
<reference evidence="1 2" key="1">
    <citation type="journal article" date="2019" name="Sci. Rep.">
        <title>Orb-weaving spider Araneus ventricosus genome elucidates the spidroin gene catalogue.</title>
        <authorList>
            <person name="Kono N."/>
            <person name="Nakamura H."/>
            <person name="Ohtoshi R."/>
            <person name="Moran D.A.P."/>
            <person name="Shinohara A."/>
            <person name="Yoshida Y."/>
            <person name="Fujiwara M."/>
            <person name="Mori M."/>
            <person name="Tomita M."/>
            <person name="Arakawa K."/>
        </authorList>
    </citation>
    <scope>NUCLEOTIDE SEQUENCE [LARGE SCALE GENOMIC DNA]</scope>
</reference>
<sequence length="83" mass="9344">MRSRRISGSRFPLRSIVHFPLTSEDSTSGQMTSLAAEKREIHCTWRHPVLCQAPSTLQNRRTIWCSFGGKEHSETTCHGSKSG</sequence>
<accession>A0A4Y2HNP9</accession>
<comment type="caution">
    <text evidence="1">The sequence shown here is derived from an EMBL/GenBank/DDBJ whole genome shotgun (WGS) entry which is preliminary data.</text>
</comment>
<name>A0A4Y2HNP9_ARAVE</name>
<evidence type="ECO:0000313" key="2">
    <source>
        <dbReference type="Proteomes" id="UP000499080"/>
    </source>
</evidence>
<dbReference type="Proteomes" id="UP000499080">
    <property type="component" value="Unassembled WGS sequence"/>
</dbReference>
<protein>
    <submittedName>
        <fullName evidence="1">Uncharacterized protein</fullName>
    </submittedName>
</protein>
<evidence type="ECO:0000313" key="1">
    <source>
        <dbReference type="EMBL" id="GBM66997.1"/>
    </source>
</evidence>